<evidence type="ECO:0000259" key="1">
    <source>
        <dbReference type="PROSITE" id="PS50234"/>
    </source>
</evidence>
<accession>A0A1Y4SW11</accession>
<dbReference type="SUPFAM" id="SSF53300">
    <property type="entry name" value="vWA-like"/>
    <property type="match status" value="1"/>
</dbReference>
<proteinExistence type="predicted"/>
<comment type="caution">
    <text evidence="2">The sequence shown here is derived from an EMBL/GenBank/DDBJ whole genome shotgun (WGS) entry which is preliminary data.</text>
</comment>
<dbReference type="Pfam" id="PF00092">
    <property type="entry name" value="VWA"/>
    <property type="match status" value="1"/>
</dbReference>
<evidence type="ECO:0000313" key="3">
    <source>
        <dbReference type="Proteomes" id="UP000195305"/>
    </source>
</evidence>
<reference evidence="2 3" key="1">
    <citation type="journal article" date="2018" name="BMC Genomics">
        <title>Whole genome sequencing and function prediction of 133 gut anaerobes isolated from chicken caecum in pure cultures.</title>
        <authorList>
            <person name="Medvecky M."/>
            <person name="Cejkova D."/>
            <person name="Polansky O."/>
            <person name="Karasova D."/>
            <person name="Kubasova T."/>
            <person name="Cizek A."/>
            <person name="Rychlik I."/>
        </authorList>
    </citation>
    <scope>NUCLEOTIDE SEQUENCE [LARGE SCALE GENOMIC DNA]</scope>
    <source>
        <strain evidence="2 3">An13</strain>
    </source>
</reference>
<dbReference type="PANTHER" id="PTHR41248:SF1">
    <property type="entry name" value="NORD PROTEIN"/>
    <property type="match status" value="1"/>
</dbReference>
<feature type="domain" description="VWFA" evidence="1">
    <location>
        <begin position="445"/>
        <end position="617"/>
    </location>
</feature>
<sequence>MLSSQIKQKLKKDTVLYAQMPIHLTIDESNQCYSQIKNHQATITLGEKAPYHYLEHFHPQGYEMFMEGLLFHELASLRYCDFQILSQTYIQASQALTQVNSAAKDFLNKQMSYRELKSIITNYVFQTNLPLVLKAIEEGAVENALGIDFPETWNPLMYARQAITSSFLKEKHQQTDTAFLMDKIIKEIMVICTYGYRFQLNNSIIYLPHYLSQNFIQIRKLAIQGRLQTNHTKERLEIAKEILNLCQPIMDETVKEIFDTIQNGSKISGISQSLFSQMSSEIAIQFQKGESQNSPQQTPTKYQLNLSDEEFQRIESLENEAEKTQKHQILQDIHRREEKQRKQQEKSFQSQTYHSSIEQSIVLSPLERTTPTQYGTIALRNQNESIIRSNKLARLFKRERMYASKSQTKHKLEYGRQLDQQNLYRASLDGRVFKTHKQGKKKDLCVSILVDTSESMSGDKIINTMKGCFELARVLQTLKIPFCISAHKALGKTQVQLTEIISFQDCQKRYLLNRIYAMHTSGGTHEDIALEYILKKLSAYKRHRKGFVFVLSDGDTHGVEHIHELTRLYKKDQDIDVIGIGIQTAPLITKTYPNGLFIENIETLPDMLIQKLKEIAI</sequence>
<dbReference type="AlphaFoldDB" id="A0A1Y4SW11"/>
<dbReference type="Gene3D" id="3.40.50.410">
    <property type="entry name" value="von Willebrand factor, type A domain"/>
    <property type="match status" value="1"/>
</dbReference>
<dbReference type="InterPro" id="IPR051928">
    <property type="entry name" value="NorD/CobT"/>
</dbReference>
<dbReference type="PANTHER" id="PTHR41248">
    <property type="entry name" value="NORD PROTEIN"/>
    <property type="match status" value="1"/>
</dbReference>
<keyword evidence="3" id="KW-1185">Reference proteome</keyword>
<dbReference type="PROSITE" id="PS50234">
    <property type="entry name" value="VWFA"/>
    <property type="match status" value="1"/>
</dbReference>
<evidence type="ECO:0000313" key="2">
    <source>
        <dbReference type="EMBL" id="OUQ33151.1"/>
    </source>
</evidence>
<dbReference type="InterPro" id="IPR036465">
    <property type="entry name" value="vWFA_dom_sf"/>
</dbReference>
<protein>
    <recommendedName>
        <fullName evidence="1">VWFA domain-containing protein</fullName>
    </recommendedName>
</protein>
<dbReference type="Proteomes" id="UP000195305">
    <property type="component" value="Unassembled WGS sequence"/>
</dbReference>
<name>A0A1Y4SW11_9FIRM</name>
<dbReference type="OrthoDB" id="9808317at2"/>
<gene>
    <name evidence="2" type="ORF">B5E75_11460</name>
</gene>
<organism evidence="2 3">
    <name type="scientific">Massilimicrobiota timonensis</name>
    <dbReference type="NCBI Taxonomy" id="1776392"/>
    <lineage>
        <taxon>Bacteria</taxon>
        <taxon>Bacillati</taxon>
        <taxon>Bacillota</taxon>
        <taxon>Erysipelotrichia</taxon>
        <taxon>Erysipelotrichales</taxon>
        <taxon>Erysipelotrichaceae</taxon>
        <taxon>Massilimicrobiota</taxon>
    </lineage>
</organism>
<dbReference type="InterPro" id="IPR002035">
    <property type="entry name" value="VWF_A"/>
</dbReference>
<dbReference type="RefSeq" id="WP_087359371.1">
    <property type="nucleotide sequence ID" value="NZ_NFLJ01000037.1"/>
</dbReference>
<dbReference type="EMBL" id="NFLJ01000037">
    <property type="protein sequence ID" value="OUQ33151.1"/>
    <property type="molecule type" value="Genomic_DNA"/>
</dbReference>